<reference evidence="2" key="1">
    <citation type="submission" date="2017-02" db="EMBL/GenBank/DDBJ databases">
        <authorList>
            <person name="Varghese N."/>
            <person name="Submissions S."/>
        </authorList>
    </citation>
    <scope>NUCLEOTIDE SEQUENCE [LARGE SCALE GENOMIC DNA]</scope>
    <source>
        <strain evidence="2">DSM 22720</strain>
    </source>
</reference>
<name>A0A1T4V6K2_9GAMM</name>
<protein>
    <submittedName>
        <fullName evidence="1">AcrB/AcrD/AcrF family protein</fullName>
    </submittedName>
</protein>
<dbReference type="Gene3D" id="3.30.70.1430">
    <property type="entry name" value="Multidrug efflux transporter AcrB pore domain"/>
    <property type="match status" value="1"/>
</dbReference>
<organism evidence="1 2">
    <name type="scientific">Enterovibrio nigricans DSM 22720</name>
    <dbReference type="NCBI Taxonomy" id="1121868"/>
    <lineage>
        <taxon>Bacteria</taxon>
        <taxon>Pseudomonadati</taxon>
        <taxon>Pseudomonadota</taxon>
        <taxon>Gammaproteobacteria</taxon>
        <taxon>Vibrionales</taxon>
        <taxon>Vibrionaceae</taxon>
        <taxon>Enterovibrio</taxon>
    </lineage>
</organism>
<dbReference type="GO" id="GO:0005886">
    <property type="term" value="C:plasma membrane"/>
    <property type="evidence" value="ECO:0007669"/>
    <property type="project" value="TreeGrafter"/>
</dbReference>
<dbReference type="Gene3D" id="1.20.1640.10">
    <property type="entry name" value="Multidrug efflux transporter AcrB transmembrane domain"/>
    <property type="match status" value="1"/>
</dbReference>
<dbReference type="SUPFAM" id="SSF82693">
    <property type="entry name" value="Multidrug efflux transporter AcrB pore domain, PN1, PN2, PC1 and PC2 subdomains"/>
    <property type="match status" value="1"/>
</dbReference>
<dbReference type="PANTHER" id="PTHR32063">
    <property type="match status" value="1"/>
</dbReference>
<proteinExistence type="predicted"/>
<evidence type="ECO:0000313" key="2">
    <source>
        <dbReference type="Proteomes" id="UP000190162"/>
    </source>
</evidence>
<dbReference type="AlphaFoldDB" id="A0A1T4V6K2"/>
<gene>
    <name evidence="1" type="ORF">SAMN02745132_03317</name>
</gene>
<sequence length="163" mass="18095">MEKLLKNTRLLVLFTILILVSGFSALSTLPRAEDPALINRWASITTVYLGASAERVEALVTEPIENALRSLDEINLIESESKPGISIITVELNDSLTETEPVWSKIRDKLSDAVPSLPDDALEPNFDNDHSNAFTYITALQWQGDGKVDELILGRYAKELAKR</sequence>
<dbReference type="Gene3D" id="3.30.70.1320">
    <property type="entry name" value="Multidrug efflux transporter AcrB pore domain like"/>
    <property type="match status" value="1"/>
</dbReference>
<keyword evidence="2" id="KW-1185">Reference proteome</keyword>
<accession>A0A1T4V6K2</accession>
<dbReference type="Pfam" id="PF00873">
    <property type="entry name" value="ACR_tran"/>
    <property type="match status" value="1"/>
</dbReference>
<dbReference type="GO" id="GO:0042910">
    <property type="term" value="F:xenobiotic transmembrane transporter activity"/>
    <property type="evidence" value="ECO:0007669"/>
    <property type="project" value="TreeGrafter"/>
</dbReference>
<dbReference type="Proteomes" id="UP000190162">
    <property type="component" value="Unassembled WGS sequence"/>
</dbReference>
<dbReference type="PANTHER" id="PTHR32063:SF18">
    <property type="entry name" value="CATION EFFLUX SYSTEM PROTEIN"/>
    <property type="match status" value="1"/>
</dbReference>
<dbReference type="InterPro" id="IPR001036">
    <property type="entry name" value="Acrflvin-R"/>
</dbReference>
<dbReference type="EMBL" id="FUXU01000050">
    <property type="protein sequence ID" value="SKA60547.1"/>
    <property type="molecule type" value="Genomic_DNA"/>
</dbReference>
<evidence type="ECO:0000313" key="1">
    <source>
        <dbReference type="EMBL" id="SKA60547.1"/>
    </source>
</evidence>